<keyword evidence="4 9" id="KW-0418">Kinase</keyword>
<evidence type="ECO:0000256" key="9">
    <source>
        <dbReference type="HAMAP-Rule" id="MF_01987"/>
    </source>
</evidence>
<name>A0ABT1ELL2_9FIRM</name>
<evidence type="ECO:0000256" key="2">
    <source>
        <dbReference type="ARBA" id="ARBA00022723"/>
    </source>
</evidence>
<evidence type="ECO:0000313" key="11">
    <source>
        <dbReference type="EMBL" id="MCP1111411.1"/>
    </source>
</evidence>
<evidence type="ECO:0000313" key="12">
    <source>
        <dbReference type="Proteomes" id="UP001523565"/>
    </source>
</evidence>
<dbReference type="Proteomes" id="UP001523565">
    <property type="component" value="Unassembled WGS sequence"/>
</dbReference>
<comment type="subunit">
    <text evidence="9">Homodimer.</text>
</comment>
<sequence>MKALVFGSLNIDYFYGVDHFVQKGETISSTSLEVYSGGKGLNQATALAKAGANVYQAGCIGKDGLFLLDELRAAKVKTELIAVLDDVRSGNAIIQNDKEGDNCILLYGGANRSITKAYVDDVLALFDPGDVILLQNEINEMAYIVEKAKEKGLILILNPSPLDEDVLNLPLEYFDYFILNEIEASQILENDQEMEAEALLDSLTQKFPKAKLVLTVGSKGSYYADETTRFFQKAYKVNAVDTTAAGDTFTGYFIASLMAGKNVTQAMNIAAKASSITVQSKGAAPSIPVIETVLEEM</sequence>
<proteinExistence type="inferred from homology"/>
<dbReference type="InterPro" id="IPR011611">
    <property type="entry name" value="PfkB_dom"/>
</dbReference>
<reference evidence="11 12" key="1">
    <citation type="journal article" date="2022" name="Genome Biol. Evol.">
        <title>Host diet, physiology and behaviors set the stage for Lachnospiraceae cladogenesis.</title>
        <authorList>
            <person name="Vera-Ponce De Leon A."/>
            <person name="Schneider M."/>
            <person name="Jahnes B.C."/>
            <person name="Sadowski V."/>
            <person name="Camuy-Velez L.A."/>
            <person name="Duan J."/>
            <person name="Sabree Z.L."/>
        </authorList>
    </citation>
    <scope>NUCLEOTIDE SEQUENCE [LARGE SCALE GENOMIC DNA]</scope>
    <source>
        <strain evidence="11 12">PAL227</strain>
    </source>
</reference>
<evidence type="ECO:0000256" key="8">
    <source>
        <dbReference type="ARBA" id="ARBA00023277"/>
    </source>
</evidence>
<organism evidence="11 12">
    <name type="scientific">Ohessyouella blattaphilus</name>
    <dbReference type="NCBI Taxonomy" id="2949333"/>
    <lineage>
        <taxon>Bacteria</taxon>
        <taxon>Bacillati</taxon>
        <taxon>Bacillota</taxon>
        <taxon>Clostridia</taxon>
        <taxon>Lachnospirales</taxon>
        <taxon>Lachnospiraceae</taxon>
        <taxon>Ohessyouella</taxon>
    </lineage>
</organism>
<feature type="binding site" evidence="9">
    <location>
        <begin position="10"/>
        <end position="12"/>
    </location>
    <ligand>
        <name>substrate</name>
    </ligand>
</feature>
<dbReference type="InterPro" id="IPR002139">
    <property type="entry name" value="Ribo/fructo_kinase"/>
</dbReference>
<feature type="active site" description="Proton acceptor" evidence="9">
    <location>
        <position position="247"/>
    </location>
</feature>
<keyword evidence="1 9" id="KW-0808">Transferase</keyword>
<keyword evidence="12" id="KW-1185">Reference proteome</keyword>
<keyword evidence="7 9" id="KW-0630">Potassium</keyword>
<comment type="function">
    <text evidence="9">Catalyzes the phosphorylation of ribose at O-5 in a reaction requiring ATP and magnesium. The resulting D-ribose-5-phosphate can then be used either for sythesis of nucleotides, histidine, and tryptophan, or as a component of the pentose phosphate pathway.</text>
</comment>
<dbReference type="EC" id="2.7.1.15" evidence="9"/>
<dbReference type="Gene3D" id="3.40.1190.20">
    <property type="match status" value="1"/>
</dbReference>
<evidence type="ECO:0000256" key="1">
    <source>
        <dbReference type="ARBA" id="ARBA00022679"/>
    </source>
</evidence>
<evidence type="ECO:0000256" key="5">
    <source>
        <dbReference type="ARBA" id="ARBA00022840"/>
    </source>
</evidence>
<keyword evidence="9" id="KW-0963">Cytoplasm</keyword>
<dbReference type="HAMAP" id="MF_01987">
    <property type="entry name" value="Ribokinase"/>
    <property type="match status" value="1"/>
</dbReference>
<feature type="binding site" evidence="9">
    <location>
        <begin position="246"/>
        <end position="247"/>
    </location>
    <ligand>
        <name>ATP</name>
        <dbReference type="ChEBI" id="CHEBI:30616"/>
    </ligand>
</feature>
<dbReference type="PRINTS" id="PR00990">
    <property type="entry name" value="RIBOKINASE"/>
</dbReference>
<feature type="binding site" evidence="9">
    <location>
        <position position="243"/>
    </location>
    <ligand>
        <name>K(+)</name>
        <dbReference type="ChEBI" id="CHEBI:29103"/>
    </ligand>
</feature>
<dbReference type="InterPro" id="IPR029056">
    <property type="entry name" value="Ribokinase-like"/>
</dbReference>
<dbReference type="PANTHER" id="PTHR10584:SF166">
    <property type="entry name" value="RIBOKINASE"/>
    <property type="match status" value="1"/>
</dbReference>
<feature type="binding site" evidence="9">
    <location>
        <position position="180"/>
    </location>
    <ligand>
        <name>ATP</name>
        <dbReference type="ChEBI" id="CHEBI:30616"/>
    </ligand>
</feature>
<evidence type="ECO:0000256" key="3">
    <source>
        <dbReference type="ARBA" id="ARBA00022741"/>
    </source>
</evidence>
<evidence type="ECO:0000259" key="10">
    <source>
        <dbReference type="Pfam" id="PF00294"/>
    </source>
</evidence>
<feature type="binding site" evidence="9">
    <location>
        <position position="280"/>
    </location>
    <ligand>
        <name>K(+)</name>
        <dbReference type="ChEBI" id="CHEBI:29103"/>
    </ligand>
</feature>
<comment type="subcellular location">
    <subcellularLocation>
        <location evidence="9">Cytoplasm</location>
    </subcellularLocation>
</comment>
<gene>
    <name evidence="9" type="primary">rbsK</name>
    <name evidence="11" type="ORF">NK118_14245</name>
</gene>
<dbReference type="SUPFAM" id="SSF53613">
    <property type="entry name" value="Ribokinase-like"/>
    <property type="match status" value="1"/>
</dbReference>
<feature type="binding site" evidence="9">
    <location>
        <position position="247"/>
    </location>
    <ligand>
        <name>substrate</name>
    </ligand>
</feature>
<comment type="catalytic activity">
    <reaction evidence="9">
        <text>D-ribose + ATP = D-ribose 5-phosphate + ADP + H(+)</text>
        <dbReference type="Rhea" id="RHEA:13697"/>
        <dbReference type="ChEBI" id="CHEBI:15378"/>
        <dbReference type="ChEBI" id="CHEBI:30616"/>
        <dbReference type="ChEBI" id="CHEBI:47013"/>
        <dbReference type="ChEBI" id="CHEBI:78346"/>
        <dbReference type="ChEBI" id="CHEBI:456216"/>
        <dbReference type="EC" id="2.7.1.15"/>
    </reaction>
</comment>
<comment type="pathway">
    <text evidence="9">Carbohydrate metabolism; D-ribose degradation; D-ribose 5-phosphate from beta-D-ribopyranose: step 2/2.</text>
</comment>
<feature type="binding site" evidence="9">
    <location>
        <position position="286"/>
    </location>
    <ligand>
        <name>K(+)</name>
        <dbReference type="ChEBI" id="CHEBI:29103"/>
    </ligand>
</feature>
<feature type="binding site" evidence="9">
    <location>
        <position position="241"/>
    </location>
    <ligand>
        <name>K(+)</name>
        <dbReference type="ChEBI" id="CHEBI:29103"/>
    </ligand>
</feature>
<keyword evidence="8 9" id="KW-0119">Carbohydrate metabolism</keyword>
<feature type="domain" description="Carbohydrate kinase PfkB" evidence="10">
    <location>
        <begin position="3"/>
        <end position="288"/>
    </location>
</feature>
<keyword evidence="5 9" id="KW-0067">ATP-binding</keyword>
<accession>A0ABT1ELL2</accession>
<comment type="cofactor">
    <cofactor evidence="9">
        <name>Mg(2+)</name>
        <dbReference type="ChEBI" id="CHEBI:18420"/>
    </cofactor>
    <text evidence="9">Requires a divalent cation, most likely magnesium in vivo, as an electrophilic catalyst to aid phosphoryl group transfer. It is the chelate of the metal and the nucleotide that is the actual substrate.</text>
</comment>
<feature type="binding site" evidence="9">
    <location>
        <begin position="215"/>
        <end position="220"/>
    </location>
    <ligand>
        <name>ATP</name>
        <dbReference type="ChEBI" id="CHEBI:30616"/>
    </ligand>
</feature>
<keyword evidence="6 9" id="KW-0460">Magnesium</keyword>
<comment type="activity regulation">
    <text evidence="9">Activated by a monovalent cation that binds near, but not in, the active site. The most likely occupant of the site in vivo is potassium. Ion binding induces a conformational change that may alter substrate affinity.</text>
</comment>
<evidence type="ECO:0000256" key="4">
    <source>
        <dbReference type="ARBA" id="ARBA00022777"/>
    </source>
</evidence>
<feature type="binding site" evidence="9">
    <location>
        <begin position="38"/>
        <end position="42"/>
    </location>
    <ligand>
        <name>substrate</name>
    </ligand>
</feature>
<dbReference type="Pfam" id="PF00294">
    <property type="entry name" value="PfkB"/>
    <property type="match status" value="1"/>
</dbReference>
<comment type="caution">
    <text evidence="9">Lacks conserved residue(s) required for the propagation of feature annotation.</text>
</comment>
<dbReference type="CDD" id="cd01174">
    <property type="entry name" value="ribokinase"/>
    <property type="match status" value="1"/>
</dbReference>
<comment type="similarity">
    <text evidence="9">Belongs to the carbohydrate kinase PfkB family. Ribokinase subfamily.</text>
</comment>
<dbReference type="RefSeq" id="WP_262070273.1">
    <property type="nucleotide sequence ID" value="NZ_JAMXOC010000032.1"/>
</dbReference>
<evidence type="ECO:0000256" key="6">
    <source>
        <dbReference type="ARBA" id="ARBA00022842"/>
    </source>
</evidence>
<dbReference type="PANTHER" id="PTHR10584">
    <property type="entry name" value="SUGAR KINASE"/>
    <property type="match status" value="1"/>
</dbReference>
<protein>
    <recommendedName>
        <fullName evidence="9">Ribokinase</fullName>
        <shortName evidence="9">RK</shortName>
        <ecNumber evidence="9">2.7.1.15</ecNumber>
    </recommendedName>
</protein>
<feature type="binding site" evidence="9">
    <location>
        <position position="282"/>
    </location>
    <ligand>
        <name>K(+)</name>
        <dbReference type="ChEBI" id="CHEBI:29103"/>
    </ligand>
</feature>
<dbReference type="EMBL" id="JAMZFV010000032">
    <property type="protein sequence ID" value="MCP1111411.1"/>
    <property type="molecule type" value="Genomic_DNA"/>
</dbReference>
<keyword evidence="3 9" id="KW-0547">Nucleotide-binding</keyword>
<feature type="binding site" evidence="9">
    <location>
        <position position="137"/>
    </location>
    <ligand>
        <name>substrate</name>
    </ligand>
</feature>
<evidence type="ECO:0000256" key="7">
    <source>
        <dbReference type="ARBA" id="ARBA00022958"/>
    </source>
</evidence>
<comment type="caution">
    <text evidence="11">The sequence shown here is derived from an EMBL/GenBank/DDBJ whole genome shotgun (WGS) entry which is preliminary data.</text>
</comment>
<keyword evidence="2 9" id="KW-0479">Metal-binding</keyword>
<feature type="binding site" evidence="9">
    <location>
        <position position="277"/>
    </location>
    <ligand>
        <name>K(+)</name>
        <dbReference type="ChEBI" id="CHEBI:29103"/>
    </ligand>
</feature>
<dbReference type="InterPro" id="IPR011877">
    <property type="entry name" value="Ribokinase"/>
</dbReference>